<protein>
    <recommendedName>
        <fullName evidence="3">DUF4194 domain-containing protein</fullName>
    </recommendedName>
</protein>
<dbReference type="Proteomes" id="UP001138768">
    <property type="component" value="Unassembled WGS sequence"/>
</dbReference>
<reference evidence="1 2" key="1">
    <citation type="journal article" date="2020" name="Microorganisms">
        <title>Osmotic Adaptation and Compatible Solute Biosynthesis of Phototrophic Bacteria as Revealed from Genome Analyses.</title>
        <authorList>
            <person name="Imhoff J.F."/>
            <person name="Rahn T."/>
            <person name="Kunzel S."/>
            <person name="Keller A."/>
            <person name="Neulinger S.C."/>
        </authorList>
    </citation>
    <scope>NUCLEOTIDE SEQUENCE [LARGE SCALE GENOMIC DNA]</scope>
    <source>
        <strain evidence="1 2">DSM 25653</strain>
    </source>
</reference>
<dbReference type="InterPro" id="IPR053841">
    <property type="entry name" value="MksE"/>
</dbReference>
<name>A0A9X0WCK5_9GAMM</name>
<proteinExistence type="predicted"/>
<evidence type="ECO:0000313" key="1">
    <source>
        <dbReference type="EMBL" id="MBK1620974.1"/>
    </source>
</evidence>
<evidence type="ECO:0000313" key="2">
    <source>
        <dbReference type="Proteomes" id="UP001138768"/>
    </source>
</evidence>
<keyword evidence="2" id="KW-1185">Reference proteome</keyword>
<accession>A0A9X0WCK5</accession>
<sequence>MFEQTVTLLLSGEFICDVRYPEAWRFLEDEAQRQDVEAFVGRLGRRLARTRQGGASFVAYREIGTDERRAMREVFAAIKHDLRLLVGFFVHVMQALRQDHFLAPGSLIETHRLMAAIDENPNLRNDLQALARLGRGPVGDGTLRGTLDRLLKRLRDDGYLVHANPEREIYAVTGKIEYLQEVVDFLMEYQSIPDEIEEESDSEPHQEQLL</sequence>
<gene>
    <name evidence="1" type="ORF">CKO42_21625</name>
</gene>
<dbReference type="AlphaFoldDB" id="A0A9X0WCK5"/>
<dbReference type="Pfam" id="PF21980">
    <property type="entry name" value="MksE"/>
    <property type="match status" value="1"/>
</dbReference>
<evidence type="ECO:0008006" key="3">
    <source>
        <dbReference type="Google" id="ProtNLM"/>
    </source>
</evidence>
<comment type="caution">
    <text evidence="1">The sequence shown here is derived from an EMBL/GenBank/DDBJ whole genome shotgun (WGS) entry which is preliminary data.</text>
</comment>
<dbReference type="RefSeq" id="WP_200248806.1">
    <property type="nucleotide sequence ID" value="NZ_NRRY01000054.1"/>
</dbReference>
<dbReference type="EMBL" id="NRRY01000054">
    <property type="protein sequence ID" value="MBK1620974.1"/>
    <property type="molecule type" value="Genomic_DNA"/>
</dbReference>
<organism evidence="1 2">
    <name type="scientific">Lamprobacter modestohalophilus</name>
    <dbReference type="NCBI Taxonomy" id="1064514"/>
    <lineage>
        <taxon>Bacteria</taxon>
        <taxon>Pseudomonadati</taxon>
        <taxon>Pseudomonadota</taxon>
        <taxon>Gammaproteobacteria</taxon>
        <taxon>Chromatiales</taxon>
        <taxon>Chromatiaceae</taxon>
        <taxon>Lamprobacter</taxon>
    </lineage>
</organism>